<dbReference type="AlphaFoldDB" id="A0A9X2E4I0"/>
<evidence type="ECO:0000313" key="2">
    <source>
        <dbReference type="Proteomes" id="UP001139157"/>
    </source>
</evidence>
<dbReference type="Proteomes" id="UP001139157">
    <property type="component" value="Unassembled WGS sequence"/>
</dbReference>
<dbReference type="InterPro" id="IPR001646">
    <property type="entry name" value="5peptide_repeat"/>
</dbReference>
<reference evidence="1" key="1">
    <citation type="submission" date="2022-06" db="EMBL/GenBank/DDBJ databases">
        <title>Novel species in genus nocardia.</title>
        <authorList>
            <person name="Li F."/>
        </authorList>
    </citation>
    <scope>NUCLEOTIDE SEQUENCE</scope>
    <source>
        <strain evidence="1">CDC141</strain>
    </source>
</reference>
<dbReference type="Gene3D" id="2.160.20.80">
    <property type="entry name" value="E3 ubiquitin-protein ligase SopA"/>
    <property type="match status" value="1"/>
</dbReference>
<keyword evidence="2" id="KW-1185">Reference proteome</keyword>
<dbReference type="RefSeq" id="WP_251910731.1">
    <property type="nucleotide sequence ID" value="NZ_JAMRXG010000003.1"/>
</dbReference>
<gene>
    <name evidence="1" type="ORF">NDR86_09350</name>
</gene>
<organism evidence="1 2">
    <name type="scientific">Nocardia pulmonis</name>
    <dbReference type="NCBI Taxonomy" id="2951408"/>
    <lineage>
        <taxon>Bacteria</taxon>
        <taxon>Bacillati</taxon>
        <taxon>Actinomycetota</taxon>
        <taxon>Actinomycetes</taxon>
        <taxon>Mycobacteriales</taxon>
        <taxon>Nocardiaceae</taxon>
        <taxon>Nocardia</taxon>
    </lineage>
</organism>
<evidence type="ECO:0000313" key="1">
    <source>
        <dbReference type="EMBL" id="MCM6773674.1"/>
    </source>
</evidence>
<dbReference type="Pfam" id="PF13576">
    <property type="entry name" value="Pentapeptide_3"/>
    <property type="match status" value="1"/>
</dbReference>
<sequence length="199" mass="22476">MDVERELQVRLIAQRLLAQLLPNRDSPTASYDLDLTGACLVRFDLSGRKIGSLALRNARLLDGAHFDDCVVTGPVRCTAMQVDDGRLRCRGTVFHDEVRFDGTGFAALADFSRTRFLERASFKEVNFDSDADFREVTFAGSLDLSRVRFAGHLDMRLGAVPPTLAFYNTQVNPQRDVQLPPEWELLDRDNRVCLSVRIR</sequence>
<accession>A0A9X2E4I0</accession>
<proteinExistence type="predicted"/>
<dbReference type="EMBL" id="JAMRXG010000003">
    <property type="protein sequence ID" value="MCM6773674.1"/>
    <property type="molecule type" value="Genomic_DNA"/>
</dbReference>
<name>A0A9X2E4I0_9NOCA</name>
<comment type="caution">
    <text evidence="1">The sequence shown here is derived from an EMBL/GenBank/DDBJ whole genome shotgun (WGS) entry which is preliminary data.</text>
</comment>
<protein>
    <submittedName>
        <fullName evidence="1">Pentapeptide repeat-containing protein</fullName>
    </submittedName>
</protein>